<name>A0A6A6W6U0_9PEZI</name>
<dbReference type="EMBL" id="ML996572">
    <property type="protein sequence ID" value="KAF2757919.1"/>
    <property type="molecule type" value="Genomic_DNA"/>
</dbReference>
<dbReference type="AlphaFoldDB" id="A0A6A6W6U0"/>
<feature type="compositionally biased region" description="Gly residues" evidence="1">
    <location>
        <begin position="152"/>
        <end position="165"/>
    </location>
</feature>
<feature type="region of interest" description="Disordered" evidence="1">
    <location>
        <begin position="147"/>
        <end position="175"/>
    </location>
</feature>
<reference evidence="2" key="1">
    <citation type="journal article" date="2020" name="Stud. Mycol.">
        <title>101 Dothideomycetes genomes: a test case for predicting lifestyles and emergence of pathogens.</title>
        <authorList>
            <person name="Haridas S."/>
            <person name="Albert R."/>
            <person name="Binder M."/>
            <person name="Bloem J."/>
            <person name="Labutti K."/>
            <person name="Salamov A."/>
            <person name="Andreopoulos B."/>
            <person name="Baker S."/>
            <person name="Barry K."/>
            <person name="Bills G."/>
            <person name="Bluhm B."/>
            <person name="Cannon C."/>
            <person name="Castanera R."/>
            <person name="Culley D."/>
            <person name="Daum C."/>
            <person name="Ezra D."/>
            <person name="Gonzalez J."/>
            <person name="Henrissat B."/>
            <person name="Kuo A."/>
            <person name="Liang C."/>
            <person name="Lipzen A."/>
            <person name="Lutzoni F."/>
            <person name="Magnuson J."/>
            <person name="Mondo S."/>
            <person name="Nolan M."/>
            <person name="Ohm R."/>
            <person name="Pangilinan J."/>
            <person name="Park H.-J."/>
            <person name="Ramirez L."/>
            <person name="Alfaro M."/>
            <person name="Sun H."/>
            <person name="Tritt A."/>
            <person name="Yoshinaga Y."/>
            <person name="Zwiers L.-H."/>
            <person name="Turgeon B."/>
            <person name="Goodwin S."/>
            <person name="Spatafora J."/>
            <person name="Crous P."/>
            <person name="Grigoriev I."/>
        </authorList>
    </citation>
    <scope>NUCLEOTIDE SEQUENCE</scope>
    <source>
        <strain evidence="2">CBS 121739</strain>
    </source>
</reference>
<dbReference type="Proteomes" id="UP000799437">
    <property type="component" value="Unassembled WGS sequence"/>
</dbReference>
<protein>
    <submittedName>
        <fullName evidence="2">Uncharacterized protein</fullName>
    </submittedName>
</protein>
<evidence type="ECO:0000313" key="3">
    <source>
        <dbReference type="Proteomes" id="UP000799437"/>
    </source>
</evidence>
<organism evidence="2 3">
    <name type="scientific">Pseudovirgaria hyperparasitica</name>
    <dbReference type="NCBI Taxonomy" id="470096"/>
    <lineage>
        <taxon>Eukaryota</taxon>
        <taxon>Fungi</taxon>
        <taxon>Dikarya</taxon>
        <taxon>Ascomycota</taxon>
        <taxon>Pezizomycotina</taxon>
        <taxon>Dothideomycetes</taxon>
        <taxon>Dothideomycetes incertae sedis</taxon>
        <taxon>Acrospermales</taxon>
        <taxon>Acrospermaceae</taxon>
        <taxon>Pseudovirgaria</taxon>
    </lineage>
</organism>
<dbReference type="RefSeq" id="XP_033600370.1">
    <property type="nucleotide sequence ID" value="XM_033741148.1"/>
</dbReference>
<evidence type="ECO:0000313" key="2">
    <source>
        <dbReference type="EMBL" id="KAF2757919.1"/>
    </source>
</evidence>
<gene>
    <name evidence="2" type="ORF">EJ05DRAFT_371909</name>
</gene>
<keyword evidence="3" id="KW-1185">Reference proteome</keyword>
<sequence length="175" mass="18527">MSGRGRGVFPPGIRACAGRDYVTAKKSLRIDVAKVMKVHTSIGLTRDNSMYLAVRSSTISPILPFVLPPRFHSNNYNAKVHESRTYTTTAEKMQVMHKQQLRPSSRSFAVRRLSQCHLGGADGTPVGTAPVGDGGTVTVTVMVDGTQVSGRTGEGTTGVGRGAGTLVGFSQPPAQ</sequence>
<evidence type="ECO:0000256" key="1">
    <source>
        <dbReference type="SAM" id="MobiDB-lite"/>
    </source>
</evidence>
<dbReference type="GeneID" id="54482202"/>
<accession>A0A6A6W6U0</accession>
<proteinExistence type="predicted"/>